<comment type="catalytic activity">
    <reaction evidence="7">
        <text>succinate + ATP + CoA = succinyl-CoA + ADP + phosphate</text>
        <dbReference type="Rhea" id="RHEA:17661"/>
        <dbReference type="ChEBI" id="CHEBI:30031"/>
        <dbReference type="ChEBI" id="CHEBI:30616"/>
        <dbReference type="ChEBI" id="CHEBI:43474"/>
        <dbReference type="ChEBI" id="CHEBI:57287"/>
        <dbReference type="ChEBI" id="CHEBI:57292"/>
        <dbReference type="ChEBI" id="CHEBI:456216"/>
        <dbReference type="EC" id="6.2.1.5"/>
    </reaction>
</comment>
<feature type="binding site" evidence="7">
    <location>
        <begin position="69"/>
        <end position="71"/>
    </location>
    <ligand>
        <name>ATP</name>
        <dbReference type="ChEBI" id="CHEBI:30616"/>
    </ligand>
</feature>
<dbReference type="InterPro" id="IPR005811">
    <property type="entry name" value="SUCC_ACL_C"/>
</dbReference>
<feature type="binding site" evidence="7">
    <location>
        <begin position="337"/>
        <end position="339"/>
    </location>
    <ligand>
        <name>substrate</name>
        <note>ligand shared with subunit alpha</note>
    </ligand>
</feature>
<gene>
    <name evidence="7 10" type="primary">sucC</name>
    <name evidence="10" type="ordered locus">LEPBI_I2056</name>
</gene>
<dbReference type="KEGG" id="lbi:LEPBI_I2056"/>
<feature type="binding site" evidence="7">
    <location>
        <position position="215"/>
    </location>
    <ligand>
        <name>Mg(2+)</name>
        <dbReference type="ChEBI" id="CHEBI:18420"/>
    </ligand>
</feature>
<dbReference type="PROSITE" id="PS01217">
    <property type="entry name" value="SUCCINYL_COA_LIG_3"/>
    <property type="match status" value="1"/>
</dbReference>
<feature type="binding site" evidence="7">
    <location>
        <position position="118"/>
    </location>
    <ligand>
        <name>ATP</name>
        <dbReference type="ChEBI" id="CHEBI:30616"/>
    </ligand>
</feature>
<dbReference type="Gene3D" id="3.30.470.20">
    <property type="entry name" value="ATP-grasp fold, B domain"/>
    <property type="match status" value="1"/>
</dbReference>
<dbReference type="EC" id="6.2.1.5" evidence="7"/>
<dbReference type="Pfam" id="PF00549">
    <property type="entry name" value="Ligase_CoA"/>
    <property type="match status" value="1"/>
</dbReference>
<keyword evidence="7" id="KW-0067">ATP-binding</keyword>
<dbReference type="InterPro" id="IPR005809">
    <property type="entry name" value="Succ_CoA_ligase-like_bsu"/>
</dbReference>
<evidence type="ECO:0000259" key="8">
    <source>
        <dbReference type="Pfam" id="PF00549"/>
    </source>
</evidence>
<keyword evidence="11" id="KW-1185">Reference proteome</keyword>
<dbReference type="Gene3D" id="3.40.50.261">
    <property type="entry name" value="Succinyl-CoA synthetase domains"/>
    <property type="match status" value="1"/>
</dbReference>
<comment type="cofactor">
    <cofactor evidence="7">
        <name>Mg(2+)</name>
        <dbReference type="ChEBI" id="CHEBI:18420"/>
    </cofactor>
    <text evidence="7">Binds 1 Mg(2+) ion per subunit.</text>
</comment>
<dbReference type="GO" id="GO:0004776">
    <property type="term" value="F:succinate-CoA ligase (GDP-forming) activity"/>
    <property type="evidence" value="ECO:0007669"/>
    <property type="project" value="RHEA"/>
</dbReference>
<evidence type="ECO:0000313" key="11">
    <source>
        <dbReference type="Proteomes" id="UP000001847"/>
    </source>
</evidence>
<comment type="function">
    <text evidence="7">Succinyl-CoA synthetase functions in the citric acid cycle (TCA), coupling the hydrolysis of succinyl-CoA to the synthesis of either ATP or GTP and thus represents the only step of substrate-level phosphorylation in the TCA. The beta subunit provides nucleotide specificity of the enzyme and binds the substrate succinate, while the binding sites for coenzyme A and phosphate are found in the alpha subunit.</text>
</comment>
<feature type="binding site" evidence="7">
    <location>
        <position position="115"/>
    </location>
    <ligand>
        <name>ATP</name>
        <dbReference type="ChEBI" id="CHEBI:30616"/>
    </ligand>
</feature>
<comment type="catalytic activity">
    <reaction evidence="7">
        <text>GTP + succinate + CoA = succinyl-CoA + GDP + phosphate</text>
        <dbReference type="Rhea" id="RHEA:22120"/>
        <dbReference type="ChEBI" id="CHEBI:30031"/>
        <dbReference type="ChEBI" id="CHEBI:37565"/>
        <dbReference type="ChEBI" id="CHEBI:43474"/>
        <dbReference type="ChEBI" id="CHEBI:57287"/>
        <dbReference type="ChEBI" id="CHEBI:57292"/>
        <dbReference type="ChEBI" id="CHEBI:58189"/>
    </reaction>
</comment>
<dbReference type="NCBIfam" id="NF001913">
    <property type="entry name" value="PRK00696.1"/>
    <property type="match status" value="1"/>
</dbReference>
<evidence type="ECO:0000256" key="5">
    <source>
        <dbReference type="ARBA" id="ARBA00022741"/>
    </source>
</evidence>
<dbReference type="PANTHER" id="PTHR11815">
    <property type="entry name" value="SUCCINYL-COA SYNTHETASE BETA CHAIN"/>
    <property type="match status" value="1"/>
</dbReference>
<proteinExistence type="inferred from homology"/>
<evidence type="ECO:0000256" key="3">
    <source>
        <dbReference type="ARBA" id="ARBA00022598"/>
    </source>
</evidence>
<organism evidence="10 11">
    <name type="scientific">Leptospira biflexa serovar Patoc (strain Patoc 1 / ATCC 23582 / Paris)</name>
    <dbReference type="NCBI Taxonomy" id="456481"/>
    <lineage>
        <taxon>Bacteria</taxon>
        <taxon>Pseudomonadati</taxon>
        <taxon>Spirochaetota</taxon>
        <taxon>Spirochaetia</taxon>
        <taxon>Leptospirales</taxon>
        <taxon>Leptospiraceae</taxon>
        <taxon>Leptospira</taxon>
    </lineage>
</organism>
<dbReference type="GO" id="GO:0006104">
    <property type="term" value="P:succinyl-CoA metabolic process"/>
    <property type="evidence" value="ECO:0007669"/>
    <property type="project" value="TreeGrafter"/>
</dbReference>
<dbReference type="InterPro" id="IPR016102">
    <property type="entry name" value="Succinyl-CoA_synth-like"/>
</dbReference>
<dbReference type="InterPro" id="IPR013650">
    <property type="entry name" value="ATP-grasp_succ-CoA_synth-type"/>
</dbReference>
<dbReference type="EMBL" id="CP000786">
    <property type="protein sequence ID" value="ABZ98158.1"/>
    <property type="molecule type" value="Genomic_DNA"/>
</dbReference>
<feature type="binding site" evidence="7">
    <location>
        <position position="62"/>
    </location>
    <ligand>
        <name>ATP</name>
        <dbReference type="ChEBI" id="CHEBI:30616"/>
    </ligand>
</feature>
<dbReference type="HOGENOM" id="CLU_037430_0_2_12"/>
<dbReference type="GO" id="GO:0042709">
    <property type="term" value="C:succinate-CoA ligase complex"/>
    <property type="evidence" value="ECO:0007669"/>
    <property type="project" value="UniProtKB-ARBA"/>
</dbReference>
<evidence type="ECO:0000256" key="6">
    <source>
        <dbReference type="ARBA" id="ARBA00022842"/>
    </source>
</evidence>
<dbReference type="GO" id="GO:0005524">
    <property type="term" value="F:ATP binding"/>
    <property type="evidence" value="ECO:0007669"/>
    <property type="project" value="UniProtKB-UniRule"/>
</dbReference>
<protein>
    <recommendedName>
        <fullName evidence="7">Succinate--CoA ligase [ADP-forming] subunit beta</fullName>
        <ecNumber evidence="7">6.2.1.5</ecNumber>
    </recommendedName>
    <alternativeName>
        <fullName evidence="7">Succinyl-CoA synthetase subunit beta</fullName>
        <shortName evidence="7">SCS-beta</shortName>
    </alternativeName>
</protein>
<evidence type="ECO:0000256" key="4">
    <source>
        <dbReference type="ARBA" id="ARBA00022723"/>
    </source>
</evidence>
<dbReference type="FunFam" id="3.30.1490.20:FF:000002">
    <property type="entry name" value="Succinate--CoA ligase [ADP-forming] subunit beta"/>
    <property type="match status" value="1"/>
</dbReference>
<evidence type="ECO:0000259" key="9">
    <source>
        <dbReference type="Pfam" id="PF08442"/>
    </source>
</evidence>
<dbReference type="SUPFAM" id="SSF56059">
    <property type="entry name" value="Glutathione synthetase ATP-binding domain-like"/>
    <property type="match status" value="1"/>
</dbReference>
<dbReference type="Gene3D" id="3.30.1490.20">
    <property type="entry name" value="ATP-grasp fold, A domain"/>
    <property type="match status" value="1"/>
</dbReference>
<feature type="domain" description="ATP-citrate synthase/succinyl-CoA ligase C-terminal" evidence="8">
    <location>
        <begin position="278"/>
        <end position="397"/>
    </location>
</feature>
<keyword evidence="3 7" id="KW-0436">Ligase</keyword>
<keyword evidence="5 7" id="KW-0547">Nucleotide-binding</keyword>
<comment type="pathway">
    <text evidence="7">Carbohydrate metabolism; tricarboxylic acid cycle; succinate from succinyl-CoA (ligase route): step 1/1.</text>
</comment>
<dbReference type="AlphaFoldDB" id="B0SSR8"/>
<feature type="binding site" evidence="7">
    <location>
        <position position="229"/>
    </location>
    <ligand>
        <name>Mg(2+)</name>
        <dbReference type="ChEBI" id="CHEBI:18420"/>
    </ligand>
</feature>
<evidence type="ECO:0000256" key="1">
    <source>
        <dbReference type="ARBA" id="ARBA00009182"/>
    </source>
</evidence>
<dbReference type="STRING" id="456481.LEPBI_I2056"/>
<name>B0SSR8_LEPBP</name>
<keyword evidence="4 7" id="KW-0479">Metal-binding</keyword>
<evidence type="ECO:0000313" key="10">
    <source>
        <dbReference type="EMBL" id="ABZ98158.1"/>
    </source>
</evidence>
<dbReference type="Pfam" id="PF08442">
    <property type="entry name" value="ATP-grasp_2"/>
    <property type="match status" value="1"/>
</dbReference>
<dbReference type="GO" id="GO:0006099">
    <property type="term" value="P:tricarboxylic acid cycle"/>
    <property type="evidence" value="ECO:0007669"/>
    <property type="project" value="UniProtKB-UniRule"/>
</dbReference>
<keyword evidence="6 7" id="KW-0460">Magnesium</keyword>
<feature type="domain" description="ATP-grasp fold succinyl-CoA synthetase-type" evidence="9">
    <location>
        <begin position="16"/>
        <end position="218"/>
    </location>
</feature>
<dbReference type="GO" id="GO:0005829">
    <property type="term" value="C:cytosol"/>
    <property type="evidence" value="ECO:0007669"/>
    <property type="project" value="TreeGrafter"/>
</dbReference>
<dbReference type="PANTHER" id="PTHR11815:SF10">
    <property type="entry name" value="SUCCINATE--COA LIGASE [GDP-FORMING] SUBUNIT BETA, MITOCHONDRIAL"/>
    <property type="match status" value="1"/>
</dbReference>
<evidence type="ECO:0000256" key="2">
    <source>
        <dbReference type="ARBA" id="ARBA00022532"/>
    </source>
</evidence>
<feature type="binding site" evidence="7">
    <location>
        <position position="123"/>
    </location>
    <ligand>
        <name>ATP</name>
        <dbReference type="ChEBI" id="CHEBI:30616"/>
    </ligand>
</feature>
<reference evidence="10 11" key="1">
    <citation type="journal article" date="2008" name="PLoS ONE">
        <title>Genome sequence of the saprophyte Leptospira biflexa provides insights into the evolution of Leptospira and the pathogenesis of leptospirosis.</title>
        <authorList>
            <person name="Picardeau M."/>
            <person name="Bulach D.M."/>
            <person name="Bouchier C."/>
            <person name="Zuerner R.L."/>
            <person name="Zidane N."/>
            <person name="Wilson P.J."/>
            <person name="Creno S."/>
            <person name="Kuczek E.S."/>
            <person name="Bommezzadri S."/>
            <person name="Davis J.C."/>
            <person name="McGrath A."/>
            <person name="Johnson M.J."/>
            <person name="Boursaux-Eude C."/>
            <person name="Seemann T."/>
            <person name="Rouy Z."/>
            <person name="Coppel R.L."/>
            <person name="Rood J.I."/>
            <person name="Lajus A."/>
            <person name="Davies J.K."/>
            <person name="Medigue C."/>
            <person name="Adler B."/>
        </authorList>
    </citation>
    <scope>NUCLEOTIDE SEQUENCE [LARGE SCALE GENOMIC DNA]</scope>
    <source>
        <strain evidence="11">Patoc 1 / ATCC 23582 / Paris</strain>
    </source>
</reference>
<accession>B0SSR8</accession>
<dbReference type="SUPFAM" id="SSF52210">
    <property type="entry name" value="Succinyl-CoA synthetase domains"/>
    <property type="match status" value="1"/>
</dbReference>
<dbReference type="GO" id="GO:0000287">
    <property type="term" value="F:magnesium ion binding"/>
    <property type="evidence" value="ECO:0007669"/>
    <property type="project" value="UniProtKB-UniRule"/>
</dbReference>
<feature type="binding site" evidence="7">
    <location>
        <position position="280"/>
    </location>
    <ligand>
        <name>substrate</name>
        <note>ligand shared with subunit alpha</note>
    </ligand>
</feature>
<evidence type="ECO:0000256" key="7">
    <source>
        <dbReference type="HAMAP-Rule" id="MF_00558"/>
    </source>
</evidence>
<comment type="subunit">
    <text evidence="7">Heterotetramer of two alpha and two beta subunits.</text>
</comment>
<dbReference type="InterPro" id="IPR013815">
    <property type="entry name" value="ATP_grasp_subdomain_1"/>
</dbReference>
<dbReference type="GO" id="GO:0004775">
    <property type="term" value="F:succinate-CoA ligase (ADP-forming) activity"/>
    <property type="evidence" value="ECO:0007669"/>
    <property type="project" value="UniProtKB-UniRule"/>
</dbReference>
<dbReference type="InterPro" id="IPR017866">
    <property type="entry name" value="Succ-CoA_synthase_bsu_CS"/>
</dbReference>
<comment type="similarity">
    <text evidence="1 7">Belongs to the succinate/malate CoA ligase beta subunit family.</text>
</comment>
<sequence>MAKAYGRTNDIRKSMKVHEYQAKEILRRHNANVPFGKVIDAVGDFEKAYNEVVQKSPVVVVKAQIHAGGRGKGGGVKVAKTKDDAKAAAEKILGMQLITPQTGPEGKKVLKVYLEQGLEIAKEYYLSILLDRAIRKTIIMASTEGGMEIEEVAETHPEKIIKIQIDPGIGIQGSQVRELAFALGIPTEAQKSFTALVNSVYNAYIKEDAALLEINPLILTKQNEIIAGDCKMDLDENALYRHPDNEALRDITEEDPYEVKAKEYNLNYVKLDGNIGCMVNGAGLAMATMDIVKLAGAEPANFLDVGGGANPTTVENGFRLILSDPNVKGIFVNVFGGIVRCDRVAVGIIEATKKVNVSVPVVVRLKGTNAEEGKKILNESGMNIVGVEGLRDAADKIVSLIKK</sequence>
<dbReference type="HAMAP" id="MF_00558">
    <property type="entry name" value="Succ_CoA_beta"/>
    <property type="match status" value="1"/>
</dbReference>
<dbReference type="FunFam" id="3.40.50.261:FF:000001">
    <property type="entry name" value="Succinate--CoA ligase [ADP-forming] subunit beta"/>
    <property type="match status" value="1"/>
</dbReference>
<dbReference type="PIRSF" id="PIRSF001554">
    <property type="entry name" value="SucCS_beta"/>
    <property type="match status" value="1"/>
</dbReference>
<keyword evidence="2 7" id="KW-0816">Tricarboxylic acid cycle</keyword>
<dbReference type="UniPathway" id="UPA00223">
    <property type="reaction ID" value="UER00999"/>
</dbReference>
<dbReference type="NCBIfam" id="TIGR01016">
    <property type="entry name" value="sucCoAbeta"/>
    <property type="match status" value="1"/>
</dbReference>
<dbReference type="FunFam" id="3.30.470.20:FF:000002">
    <property type="entry name" value="Succinate--CoA ligase [ADP-forming] subunit beta"/>
    <property type="match status" value="1"/>
</dbReference>
<dbReference type="Proteomes" id="UP000001847">
    <property type="component" value="Chromosome I"/>
</dbReference>